<dbReference type="GO" id="GO:0005886">
    <property type="term" value="C:plasma membrane"/>
    <property type="evidence" value="ECO:0007669"/>
    <property type="project" value="UniProtKB-SubCell"/>
</dbReference>
<evidence type="ECO:0000256" key="3">
    <source>
        <dbReference type="ARBA" id="ARBA00022448"/>
    </source>
</evidence>
<organism evidence="10 11">
    <name type="scientific">candidate division WOR-1 bacterium RIFOXYB2_FULL_36_35</name>
    <dbReference type="NCBI Taxonomy" id="1802578"/>
    <lineage>
        <taxon>Bacteria</taxon>
        <taxon>Bacillati</taxon>
        <taxon>Saganbacteria</taxon>
    </lineage>
</organism>
<evidence type="ECO:0000256" key="8">
    <source>
        <dbReference type="SAM" id="Phobius"/>
    </source>
</evidence>
<comment type="caution">
    <text evidence="10">The sequence shown here is derived from an EMBL/GenBank/DDBJ whole genome shotgun (WGS) entry which is preliminary data.</text>
</comment>
<evidence type="ECO:0000313" key="10">
    <source>
        <dbReference type="EMBL" id="OGC16588.1"/>
    </source>
</evidence>
<protein>
    <recommendedName>
        <fullName evidence="9">ABC transmembrane type-2 domain-containing protein</fullName>
    </recommendedName>
</protein>
<keyword evidence="7 8" id="KW-0472">Membrane</keyword>
<feature type="transmembrane region" description="Helical" evidence="8">
    <location>
        <begin position="183"/>
        <end position="205"/>
    </location>
</feature>
<dbReference type="PANTHER" id="PTHR30294">
    <property type="entry name" value="MEMBRANE COMPONENT OF ABC TRANSPORTER YHHJ-RELATED"/>
    <property type="match status" value="1"/>
</dbReference>
<dbReference type="PANTHER" id="PTHR30294:SF29">
    <property type="entry name" value="MULTIDRUG ABC TRANSPORTER PERMEASE YBHS-RELATED"/>
    <property type="match status" value="1"/>
</dbReference>
<evidence type="ECO:0000259" key="9">
    <source>
        <dbReference type="PROSITE" id="PS51012"/>
    </source>
</evidence>
<evidence type="ECO:0000313" key="11">
    <source>
        <dbReference type="Proteomes" id="UP000177905"/>
    </source>
</evidence>
<name>A0A1F4S822_UNCSA</name>
<comment type="similarity">
    <text evidence="2">Belongs to the ABC-2 integral membrane protein family.</text>
</comment>
<feature type="transmembrane region" description="Helical" evidence="8">
    <location>
        <begin position="21"/>
        <end position="42"/>
    </location>
</feature>
<accession>A0A1F4S822</accession>
<dbReference type="EMBL" id="MEUA01000006">
    <property type="protein sequence ID" value="OGC16588.1"/>
    <property type="molecule type" value="Genomic_DNA"/>
</dbReference>
<feature type="transmembrane region" description="Helical" evidence="8">
    <location>
        <begin position="262"/>
        <end position="287"/>
    </location>
</feature>
<keyword evidence="4" id="KW-1003">Cell membrane</keyword>
<reference evidence="10 11" key="1">
    <citation type="journal article" date="2016" name="Nat. Commun.">
        <title>Thousands of microbial genomes shed light on interconnected biogeochemical processes in an aquifer system.</title>
        <authorList>
            <person name="Anantharaman K."/>
            <person name="Brown C.T."/>
            <person name="Hug L.A."/>
            <person name="Sharon I."/>
            <person name="Castelle C.J."/>
            <person name="Probst A.J."/>
            <person name="Thomas B.C."/>
            <person name="Singh A."/>
            <person name="Wilkins M.J."/>
            <person name="Karaoz U."/>
            <person name="Brodie E.L."/>
            <person name="Williams K.H."/>
            <person name="Hubbard S.S."/>
            <person name="Banfield J.F."/>
        </authorList>
    </citation>
    <scope>NUCLEOTIDE SEQUENCE [LARGE SCALE GENOMIC DNA]</scope>
</reference>
<gene>
    <name evidence="10" type="ORF">A2290_06720</name>
</gene>
<evidence type="ECO:0000256" key="6">
    <source>
        <dbReference type="ARBA" id="ARBA00022989"/>
    </source>
</evidence>
<proteinExistence type="inferred from homology"/>
<evidence type="ECO:0000256" key="4">
    <source>
        <dbReference type="ARBA" id="ARBA00022475"/>
    </source>
</evidence>
<feature type="domain" description="ABC transmembrane type-2" evidence="9">
    <location>
        <begin position="135"/>
        <end position="376"/>
    </location>
</feature>
<evidence type="ECO:0000256" key="5">
    <source>
        <dbReference type="ARBA" id="ARBA00022692"/>
    </source>
</evidence>
<keyword evidence="5 8" id="KW-0812">Transmembrane</keyword>
<evidence type="ECO:0000256" key="7">
    <source>
        <dbReference type="ARBA" id="ARBA00023136"/>
    </source>
</evidence>
<dbReference type="GO" id="GO:0140359">
    <property type="term" value="F:ABC-type transporter activity"/>
    <property type="evidence" value="ECO:0007669"/>
    <property type="project" value="InterPro"/>
</dbReference>
<evidence type="ECO:0000256" key="1">
    <source>
        <dbReference type="ARBA" id="ARBA00004651"/>
    </source>
</evidence>
<dbReference type="InterPro" id="IPR047817">
    <property type="entry name" value="ABC2_TM_bact-type"/>
</dbReference>
<dbReference type="Proteomes" id="UP000177905">
    <property type="component" value="Unassembled WGS sequence"/>
</dbReference>
<feature type="transmembrane region" description="Helical" evidence="8">
    <location>
        <begin position="294"/>
        <end position="316"/>
    </location>
</feature>
<feature type="transmembrane region" description="Helical" evidence="8">
    <location>
        <begin position="355"/>
        <end position="373"/>
    </location>
</feature>
<dbReference type="PROSITE" id="PS51012">
    <property type="entry name" value="ABC_TM2"/>
    <property type="match status" value="1"/>
</dbReference>
<dbReference type="Pfam" id="PF12698">
    <property type="entry name" value="ABC2_membrane_3"/>
    <property type="match status" value="1"/>
</dbReference>
<dbReference type="Gene3D" id="3.40.1710.10">
    <property type="entry name" value="abc type-2 transporter like domain"/>
    <property type="match status" value="1"/>
</dbReference>
<dbReference type="InterPro" id="IPR013525">
    <property type="entry name" value="ABC2_TM"/>
</dbReference>
<dbReference type="AlphaFoldDB" id="A0A1F4S822"/>
<sequence length="378" mass="42184">MFSWIRLIAVAKKEYLELKRNLLLFLVLVFGPILLYLLHAYGLPVDVKNLTLGILDMDKSALSRSLQDTFQNSGIFKIERTFKDKNELKKGLDLAELRAGVIIPHDFAAKLERNSSVIVQALIDGSYPNYALISEGYIQAVVSSFNLNILDQYFVRYLGSSANIPIDISATVWYNPTFNGNYFMLPGLFALTIIFFPAIMATLSLTKEKETRSILNFYCSSVTKTEYLIGKMLPYVIIAFLQSLLCFVHAVLISGVPMRGSILAFLIASLLFSAASVGIGLFIAVFITSQATAILLTTILTLTFTFTYSGILTPVICLSEDNRVISYLLPITHYIDVARKVMIRGADFYDVQNSLIMLLLSCIVFYGASILIFKKRIG</sequence>
<comment type="subcellular location">
    <subcellularLocation>
        <location evidence="1">Cell membrane</location>
        <topology evidence="1">Multi-pass membrane protein</topology>
    </subcellularLocation>
</comment>
<feature type="transmembrane region" description="Helical" evidence="8">
    <location>
        <begin position="233"/>
        <end position="256"/>
    </location>
</feature>
<evidence type="ECO:0000256" key="2">
    <source>
        <dbReference type="ARBA" id="ARBA00007783"/>
    </source>
</evidence>
<keyword evidence="3" id="KW-0813">Transport</keyword>
<keyword evidence="6 8" id="KW-1133">Transmembrane helix</keyword>
<dbReference type="InterPro" id="IPR051449">
    <property type="entry name" value="ABC-2_transporter_component"/>
</dbReference>